<feature type="coiled-coil region" evidence="1">
    <location>
        <begin position="291"/>
        <end position="382"/>
    </location>
</feature>
<name>A0AAW2HJ72_9NEOP</name>
<feature type="compositionally biased region" description="Basic residues" evidence="2">
    <location>
        <begin position="417"/>
        <end position="428"/>
    </location>
</feature>
<feature type="compositionally biased region" description="Low complexity" evidence="2">
    <location>
        <begin position="177"/>
        <end position="194"/>
    </location>
</feature>
<feature type="coiled-coil region" evidence="1">
    <location>
        <begin position="210"/>
        <end position="237"/>
    </location>
</feature>
<proteinExistence type="predicted"/>
<evidence type="ECO:0000256" key="1">
    <source>
        <dbReference type="SAM" id="Coils"/>
    </source>
</evidence>
<evidence type="ECO:0000313" key="3">
    <source>
        <dbReference type="EMBL" id="KAL0269873.1"/>
    </source>
</evidence>
<dbReference type="EMBL" id="JARGDH010000004">
    <property type="protein sequence ID" value="KAL0269873.1"/>
    <property type="molecule type" value="Genomic_DNA"/>
</dbReference>
<comment type="caution">
    <text evidence="3">The sequence shown here is derived from an EMBL/GenBank/DDBJ whole genome shotgun (WGS) entry which is preliminary data.</text>
</comment>
<reference evidence="3" key="1">
    <citation type="journal article" date="2024" name="Gigascience">
        <title>Chromosome-level genome of the poultry shaft louse Menopon gallinae provides insight into the host-switching and adaptive evolution of parasitic lice.</title>
        <authorList>
            <person name="Xu Y."/>
            <person name="Ma L."/>
            <person name="Liu S."/>
            <person name="Liang Y."/>
            <person name="Liu Q."/>
            <person name="He Z."/>
            <person name="Tian L."/>
            <person name="Duan Y."/>
            <person name="Cai W."/>
            <person name="Li H."/>
            <person name="Song F."/>
        </authorList>
    </citation>
    <scope>NUCLEOTIDE SEQUENCE</scope>
    <source>
        <strain evidence="3">Cailab_2023a</strain>
    </source>
</reference>
<protein>
    <submittedName>
        <fullName evidence="3">Uncharacterized protein</fullName>
    </submittedName>
</protein>
<feature type="region of interest" description="Disordered" evidence="2">
    <location>
        <begin position="1"/>
        <end position="34"/>
    </location>
</feature>
<feature type="region of interest" description="Disordered" evidence="2">
    <location>
        <begin position="149"/>
        <end position="194"/>
    </location>
</feature>
<accession>A0AAW2HJ72</accession>
<evidence type="ECO:0000256" key="2">
    <source>
        <dbReference type="SAM" id="MobiDB-lite"/>
    </source>
</evidence>
<dbReference type="AlphaFoldDB" id="A0AAW2HJ72"/>
<organism evidence="3">
    <name type="scientific">Menopon gallinae</name>
    <name type="common">poultry shaft louse</name>
    <dbReference type="NCBI Taxonomy" id="328185"/>
    <lineage>
        <taxon>Eukaryota</taxon>
        <taxon>Metazoa</taxon>
        <taxon>Ecdysozoa</taxon>
        <taxon>Arthropoda</taxon>
        <taxon>Hexapoda</taxon>
        <taxon>Insecta</taxon>
        <taxon>Pterygota</taxon>
        <taxon>Neoptera</taxon>
        <taxon>Paraneoptera</taxon>
        <taxon>Psocodea</taxon>
        <taxon>Troctomorpha</taxon>
        <taxon>Phthiraptera</taxon>
        <taxon>Amblycera</taxon>
        <taxon>Menoponidae</taxon>
        <taxon>Menopon</taxon>
    </lineage>
</organism>
<keyword evidence="1" id="KW-0175">Coiled coil</keyword>
<sequence>MEQPKLRKNYSDCRRSDSMPTAQKPCSKKKDRHKSNAYHANYPQLYDMGFTPYAFNLSPQARIHPSSQRLFPTSNSSVCHYPVPLGYSLEHVSLPYYPPIIPPGSTSTPPLERVLRVSRPSEHKIPAMFQTYKQNIDLEQDYMSLPPVNCDLNAKKPKDEDSTSKRRFSDPGVAQISSDECSGSRSSASSNNSSLQDLHIPYAYGLIEQVNELRQNNSHLTKELHEVKLELESLKMLSASWRPYSDSLQPGKLSDSIVEVREAIKVNEEALLTKMTNLFEKNAVECNEAHRQLEERIIGKLSERLSKLEEQVRRLSEDRGIARAPEEPLASDDVLTIQQQLMHSEREKLSLRRELQEAIDERKKAEANTQKLERLVGVLRKKVNGVSPEIGTSEEKQNTAKMSLFDQNPFIIANNKQSHKQPQQKKVQRKQDAENEDESGSSNSGLIETPLVTITGPVTDL</sequence>
<gene>
    <name evidence="3" type="ORF">PYX00_007462</name>
</gene>
<feature type="compositionally biased region" description="Basic and acidic residues" evidence="2">
    <location>
        <begin position="153"/>
        <end position="169"/>
    </location>
</feature>
<feature type="region of interest" description="Disordered" evidence="2">
    <location>
        <begin position="414"/>
        <end position="461"/>
    </location>
</feature>